<accession>A0A0U1DSI4</accession>
<dbReference type="InterPro" id="IPR036388">
    <property type="entry name" value="WH-like_DNA-bd_sf"/>
</dbReference>
<reference evidence="2 3" key="1">
    <citation type="submission" date="2015-03" db="EMBL/GenBank/DDBJ databases">
        <authorList>
            <person name="Murphy D."/>
        </authorList>
    </citation>
    <scope>NUCLEOTIDE SEQUENCE [LARGE SCALE GENOMIC DNA]</scope>
    <source>
        <strain evidence="2 3">D16</strain>
    </source>
</reference>
<sequence>MRRSLDPALPDEHHRCMSYNRADDTSRIKIDVAIGVLVALRGCAPDQAFAELVRVVQRTGIGIGSIARALVDLAGGSSGTSAEYAEAFNAWGELLAQARRIPVNAAR</sequence>
<protein>
    <submittedName>
        <fullName evidence="2">ANTAR domain-containing protein</fullName>
    </submittedName>
</protein>
<dbReference type="PROSITE" id="PS50921">
    <property type="entry name" value="ANTAR"/>
    <property type="match status" value="1"/>
</dbReference>
<evidence type="ECO:0000313" key="3">
    <source>
        <dbReference type="Proteomes" id="UP000182227"/>
    </source>
</evidence>
<name>A0A0U1DSI4_9MYCO</name>
<evidence type="ECO:0000259" key="1">
    <source>
        <dbReference type="PROSITE" id="PS50921"/>
    </source>
</evidence>
<organism evidence="2 3">
    <name type="scientific">Mycolicibacterium conceptionense</name>
    <dbReference type="NCBI Taxonomy" id="451644"/>
    <lineage>
        <taxon>Bacteria</taxon>
        <taxon>Bacillati</taxon>
        <taxon>Actinomycetota</taxon>
        <taxon>Actinomycetes</taxon>
        <taxon>Mycobacteriales</taxon>
        <taxon>Mycobacteriaceae</taxon>
        <taxon>Mycolicibacterium</taxon>
    </lineage>
</organism>
<gene>
    <name evidence="2" type="ORF">BN970_05158</name>
</gene>
<proteinExistence type="predicted"/>
<feature type="domain" description="ANTAR" evidence="1">
    <location>
        <begin position="10"/>
        <end position="71"/>
    </location>
</feature>
<dbReference type="GO" id="GO:0003723">
    <property type="term" value="F:RNA binding"/>
    <property type="evidence" value="ECO:0007669"/>
    <property type="project" value="InterPro"/>
</dbReference>
<dbReference type="Pfam" id="PF03861">
    <property type="entry name" value="ANTAR"/>
    <property type="match status" value="1"/>
</dbReference>
<dbReference type="AlphaFoldDB" id="A0A0U1DSI4"/>
<dbReference type="EMBL" id="CTEF01000004">
    <property type="protein sequence ID" value="CQD21871.1"/>
    <property type="molecule type" value="Genomic_DNA"/>
</dbReference>
<dbReference type="SMART" id="SM01012">
    <property type="entry name" value="ANTAR"/>
    <property type="match status" value="1"/>
</dbReference>
<dbReference type="Proteomes" id="UP000182227">
    <property type="component" value="Unassembled WGS sequence"/>
</dbReference>
<dbReference type="Gene3D" id="1.10.10.10">
    <property type="entry name" value="Winged helix-like DNA-binding domain superfamily/Winged helix DNA-binding domain"/>
    <property type="match status" value="1"/>
</dbReference>
<evidence type="ECO:0000313" key="2">
    <source>
        <dbReference type="EMBL" id="CQD21871.1"/>
    </source>
</evidence>
<dbReference type="InterPro" id="IPR005561">
    <property type="entry name" value="ANTAR"/>
</dbReference>